<organism evidence="1">
    <name type="scientific">Neobacillus citreus</name>
    <dbReference type="NCBI Taxonomy" id="2833578"/>
    <lineage>
        <taxon>Bacteria</taxon>
        <taxon>Bacillati</taxon>
        <taxon>Bacillota</taxon>
        <taxon>Bacilli</taxon>
        <taxon>Bacillales</taxon>
        <taxon>Bacillaceae</taxon>
        <taxon>Neobacillus</taxon>
    </lineage>
</organism>
<dbReference type="EMBL" id="JAGYPE010000006">
    <property type="protein sequence ID" value="MBS4185824.1"/>
    <property type="molecule type" value="Genomic_DNA"/>
</dbReference>
<dbReference type="EMBL" id="JAGYPE020000076">
    <property type="protein sequence ID" value="MCH6269027.1"/>
    <property type="molecule type" value="Genomic_DNA"/>
</dbReference>
<evidence type="ECO:0000313" key="2">
    <source>
        <dbReference type="EMBL" id="MCH6269027.1"/>
    </source>
</evidence>
<dbReference type="Proteomes" id="UP000677265">
    <property type="component" value="Unassembled WGS sequence"/>
</dbReference>
<gene>
    <name evidence="2" type="ORF">KHB02_026195</name>
    <name evidence="1" type="ORF">KHB02_31020</name>
</gene>
<evidence type="ECO:0000313" key="3">
    <source>
        <dbReference type="Proteomes" id="UP000677265"/>
    </source>
</evidence>
<reference evidence="1" key="1">
    <citation type="submission" date="2021-05" db="EMBL/GenBank/DDBJ databases">
        <title>Novel Bacillus species.</title>
        <authorList>
            <person name="Liu G."/>
        </authorList>
    </citation>
    <scope>NUCLEOTIDE SEQUENCE</scope>
    <source>
        <strain evidence="1 3">FJAT-50051</strain>
    </source>
</reference>
<accession>A0A942T479</accession>
<sequence length="72" mass="7563">MDRYLEQTFDIRFLKIGIIANAGILQIGTGSAATIPKTTPVGYTTIGETVAPLLAPPSVPLQAPIRDIGKGL</sequence>
<evidence type="ECO:0000313" key="1">
    <source>
        <dbReference type="EMBL" id="MBS4185824.1"/>
    </source>
</evidence>
<dbReference type="AlphaFoldDB" id="A0A942T479"/>
<name>A0A942T479_9BACI</name>
<comment type="caution">
    <text evidence="1">The sequence shown here is derived from an EMBL/GenBank/DDBJ whole genome shotgun (WGS) entry which is preliminary data.</text>
</comment>
<protein>
    <submittedName>
        <fullName evidence="1">Uncharacterized protein</fullName>
    </submittedName>
</protein>
<keyword evidence="3" id="KW-1185">Reference proteome</keyword>
<dbReference type="RefSeq" id="WP_213145639.1">
    <property type="nucleotide sequence ID" value="NZ_JAGYPE020000076.1"/>
</dbReference>
<proteinExistence type="predicted"/>